<dbReference type="OrthoDB" id="9804019at2"/>
<dbReference type="InterPro" id="IPR029016">
    <property type="entry name" value="GAF-like_dom_sf"/>
</dbReference>
<dbReference type="GO" id="GO:0043565">
    <property type="term" value="F:sequence-specific DNA binding"/>
    <property type="evidence" value="ECO:0007669"/>
    <property type="project" value="InterPro"/>
</dbReference>
<dbReference type="SUPFAM" id="SSF55781">
    <property type="entry name" value="GAF domain-like"/>
    <property type="match status" value="1"/>
</dbReference>
<dbReference type="AlphaFoldDB" id="A0A2V1GQE8"/>
<evidence type="ECO:0000259" key="1">
    <source>
        <dbReference type="SMART" id="SM00065"/>
    </source>
</evidence>
<dbReference type="RefSeq" id="WP_116688441.1">
    <property type="nucleotide sequence ID" value="NZ_CAWNYD010000009.1"/>
</dbReference>
<dbReference type="Proteomes" id="UP000244906">
    <property type="component" value="Unassembled WGS sequence"/>
</dbReference>
<dbReference type="Gene3D" id="1.10.10.60">
    <property type="entry name" value="Homeodomain-like"/>
    <property type="match status" value="1"/>
</dbReference>
<dbReference type="Gene3D" id="3.30.450.40">
    <property type="match status" value="1"/>
</dbReference>
<dbReference type="Pfam" id="PF01590">
    <property type="entry name" value="GAF"/>
    <property type="match status" value="1"/>
</dbReference>
<dbReference type="SMART" id="SM00065">
    <property type="entry name" value="GAF"/>
    <property type="match status" value="1"/>
</dbReference>
<reference evidence="2 3" key="1">
    <citation type="submission" date="2018-04" db="EMBL/GenBank/DDBJ databases">
        <title>Thalassorhabdus spongiae gen. nov., sp. nov., isolated from a marine sponge in South-West Iceland.</title>
        <authorList>
            <person name="Knobloch S."/>
            <person name="Daussin A."/>
            <person name="Johannsson R."/>
            <person name="Marteinsson V.T."/>
        </authorList>
    </citation>
    <scope>NUCLEOTIDE SEQUENCE [LARGE SCALE GENOMIC DNA]</scope>
    <source>
        <strain evidence="2 3">Hp12</strain>
    </source>
</reference>
<dbReference type="InterPro" id="IPR009057">
    <property type="entry name" value="Homeodomain-like_sf"/>
</dbReference>
<accession>A0A2V1GQE8</accession>
<feature type="domain" description="GAF" evidence="1">
    <location>
        <begin position="22"/>
        <end position="169"/>
    </location>
</feature>
<evidence type="ECO:0000313" key="3">
    <source>
        <dbReference type="Proteomes" id="UP000244906"/>
    </source>
</evidence>
<protein>
    <recommendedName>
        <fullName evidence="1">GAF domain-containing protein</fullName>
    </recommendedName>
</protein>
<dbReference type="InterPro" id="IPR003018">
    <property type="entry name" value="GAF"/>
</dbReference>
<comment type="caution">
    <text evidence="2">The sequence shown here is derived from an EMBL/GenBank/DDBJ whole genome shotgun (WGS) entry which is preliminary data.</text>
</comment>
<gene>
    <name evidence="2" type="ORF">DC094_17635</name>
</gene>
<keyword evidence="3" id="KW-1185">Reference proteome</keyword>
<dbReference type="PRINTS" id="PR01590">
    <property type="entry name" value="HTHFIS"/>
</dbReference>
<evidence type="ECO:0000313" key="2">
    <source>
        <dbReference type="EMBL" id="PVZ65702.1"/>
    </source>
</evidence>
<name>A0A2V1GQE8_9GAMM</name>
<dbReference type="InterPro" id="IPR002197">
    <property type="entry name" value="HTH_Fis"/>
</dbReference>
<organism evidence="2 3">
    <name type="scientific">Pelagibaculum spongiae</name>
    <dbReference type="NCBI Taxonomy" id="2080658"/>
    <lineage>
        <taxon>Bacteria</taxon>
        <taxon>Pseudomonadati</taxon>
        <taxon>Pseudomonadota</taxon>
        <taxon>Gammaproteobacteria</taxon>
        <taxon>Oceanospirillales</taxon>
        <taxon>Pelagibaculum</taxon>
    </lineage>
</organism>
<dbReference type="EMBL" id="QDDL01000009">
    <property type="protein sequence ID" value="PVZ65702.1"/>
    <property type="molecule type" value="Genomic_DNA"/>
</dbReference>
<proteinExistence type="predicted"/>
<sequence length="236" mass="26359">MDLTQLNQQQLAMTLDLLSSLPAEDRFERLLTMVREILPCDAAALLRYRKNVFIPMATNGLKRQVRSMQFPAAQHPRLSALLHSEAPVRFDMDSDLPDPYDGLVSGEDGLLDVHDCIGIPLRQNNRLIGALTLDSIEPRFDGITDEQLRTVSELASVAMDTAVRMADLEQKAASAADKLWKEFSGLPLREATDAFQHRLLELALEDSDKNWSAAARKLGIDNGNLHRLAKRLGMKD</sequence>
<dbReference type="SUPFAM" id="SSF46689">
    <property type="entry name" value="Homeodomain-like"/>
    <property type="match status" value="1"/>
</dbReference>